<keyword evidence="1" id="KW-0472">Membrane</keyword>
<keyword evidence="3" id="KW-1185">Reference proteome</keyword>
<keyword evidence="1" id="KW-0812">Transmembrane</keyword>
<sequence length="317" mass="34267">MPDEPKPMRFRWAIVGPPLATALMLALLATLGAVRGSNPELWMRPASLAPGGPLVLMWWHMVVRPRRRWWALGAALGVIIVVYLVLHRLVLTELPFPWDGVVSFVVAGWFGAFAYVSVTRRPAAPSSREKAAEGSGIAPGEVYEARFGFTRRDLLLVPVSVVFVAVGVLIHRDAPVAGVVAVVMGGAFLLLRLITVLGRRVALRVDAAGVTLGHPPPWPSSRTAVVPWSDIEAVVLWTQRAGGTTVPYVGLLRRPGLPPLPGSARSRGVQRMNQGVVRHVPPSVLADSRPATFWSLHRASLDAAVRHFAPAVEIVDL</sequence>
<accession>A0A840W4K5</accession>
<proteinExistence type="predicted"/>
<evidence type="ECO:0000256" key="1">
    <source>
        <dbReference type="SAM" id="Phobius"/>
    </source>
</evidence>
<name>A0A840W4K5_9ACTN</name>
<dbReference type="RefSeq" id="WP_184185667.1">
    <property type="nucleotide sequence ID" value="NZ_BMNF01000004.1"/>
</dbReference>
<feature type="transmembrane region" description="Helical" evidence="1">
    <location>
        <begin position="46"/>
        <end position="62"/>
    </location>
</feature>
<dbReference type="Proteomes" id="UP000586947">
    <property type="component" value="Unassembled WGS sequence"/>
</dbReference>
<feature type="transmembrane region" description="Helical" evidence="1">
    <location>
        <begin position="176"/>
        <end position="194"/>
    </location>
</feature>
<evidence type="ECO:0000313" key="3">
    <source>
        <dbReference type="Proteomes" id="UP000586947"/>
    </source>
</evidence>
<comment type="caution">
    <text evidence="2">The sequence shown here is derived from an EMBL/GenBank/DDBJ whole genome shotgun (WGS) entry which is preliminary data.</text>
</comment>
<feature type="transmembrane region" description="Helical" evidence="1">
    <location>
        <begin position="96"/>
        <end position="118"/>
    </location>
</feature>
<keyword evidence="1" id="KW-1133">Transmembrane helix</keyword>
<protein>
    <submittedName>
        <fullName evidence="2">Uncharacterized protein</fullName>
    </submittedName>
</protein>
<reference evidence="2 3" key="1">
    <citation type="submission" date="2020-08" db="EMBL/GenBank/DDBJ databases">
        <title>Sequencing the genomes of 1000 actinobacteria strains.</title>
        <authorList>
            <person name="Klenk H.-P."/>
        </authorList>
    </citation>
    <scope>NUCLEOTIDE SEQUENCE [LARGE SCALE GENOMIC DNA]</scope>
    <source>
        <strain evidence="2 3">DSM 103125</strain>
    </source>
</reference>
<dbReference type="AlphaFoldDB" id="A0A840W4K5"/>
<organism evidence="2 3">
    <name type="scientific">Micromonospora parathelypteridis</name>
    <dbReference type="NCBI Taxonomy" id="1839617"/>
    <lineage>
        <taxon>Bacteria</taxon>
        <taxon>Bacillati</taxon>
        <taxon>Actinomycetota</taxon>
        <taxon>Actinomycetes</taxon>
        <taxon>Micromonosporales</taxon>
        <taxon>Micromonosporaceae</taxon>
        <taxon>Micromonospora</taxon>
    </lineage>
</organism>
<feature type="transmembrane region" description="Helical" evidence="1">
    <location>
        <begin position="69"/>
        <end position="90"/>
    </location>
</feature>
<gene>
    <name evidence="2" type="ORF">HNR20_005469</name>
</gene>
<evidence type="ECO:0000313" key="2">
    <source>
        <dbReference type="EMBL" id="MBB5480964.1"/>
    </source>
</evidence>
<dbReference type="EMBL" id="JACHDP010000001">
    <property type="protein sequence ID" value="MBB5480964.1"/>
    <property type="molecule type" value="Genomic_DNA"/>
</dbReference>
<feature type="transmembrane region" description="Helical" evidence="1">
    <location>
        <begin position="154"/>
        <end position="170"/>
    </location>
</feature>